<comment type="caution">
    <text evidence="2">The sequence shown here is derived from an EMBL/GenBank/DDBJ whole genome shotgun (WGS) entry which is preliminary data.</text>
</comment>
<proteinExistence type="predicted"/>
<dbReference type="EMBL" id="JANBUW010000245">
    <property type="protein sequence ID" value="KAJ2847892.1"/>
    <property type="molecule type" value="Genomic_DNA"/>
</dbReference>
<evidence type="ECO:0000313" key="3">
    <source>
        <dbReference type="Proteomes" id="UP001139887"/>
    </source>
</evidence>
<sequence>MSLHTLHSESSDDNSEQLWISPKLSRESTQPQKTPSPEAPLSKQKPEARQVHSAVEGKRRRPGRRATQLEPRLSAVQTAAWVVPRVMVLFALGWAWSTGVQFIHAQQTGRRLPSGLFGDYDSSDSEDSDDFVRQGVTRDVLARVLGSAQWANGVSGVLTVV</sequence>
<feature type="region of interest" description="Disordered" evidence="1">
    <location>
        <begin position="1"/>
        <end position="69"/>
    </location>
</feature>
<evidence type="ECO:0000256" key="1">
    <source>
        <dbReference type="SAM" id="MobiDB-lite"/>
    </source>
</evidence>
<dbReference type="OrthoDB" id="205546at2759"/>
<feature type="compositionally biased region" description="Basic and acidic residues" evidence="1">
    <location>
        <begin position="1"/>
        <end position="10"/>
    </location>
</feature>
<accession>A0A9W8I7G8</accession>
<evidence type="ECO:0000313" key="2">
    <source>
        <dbReference type="EMBL" id="KAJ2847892.1"/>
    </source>
</evidence>
<protein>
    <submittedName>
        <fullName evidence="2">Uncharacterized protein</fullName>
    </submittedName>
</protein>
<reference evidence="2" key="1">
    <citation type="submission" date="2022-07" db="EMBL/GenBank/DDBJ databases">
        <title>Phylogenomic reconstructions and comparative analyses of Kickxellomycotina fungi.</title>
        <authorList>
            <person name="Reynolds N.K."/>
            <person name="Stajich J.E."/>
            <person name="Barry K."/>
            <person name="Grigoriev I.V."/>
            <person name="Crous P."/>
            <person name="Smith M.E."/>
        </authorList>
    </citation>
    <scope>NUCLEOTIDE SEQUENCE</scope>
    <source>
        <strain evidence="2">NRRL 1566</strain>
    </source>
</reference>
<gene>
    <name evidence="2" type="ORF">IWW36_003614</name>
</gene>
<name>A0A9W8I7G8_9FUNG</name>
<dbReference type="Proteomes" id="UP001139887">
    <property type="component" value="Unassembled WGS sequence"/>
</dbReference>
<organism evidence="2 3">
    <name type="scientific">Coemansia brasiliensis</name>
    <dbReference type="NCBI Taxonomy" id="2650707"/>
    <lineage>
        <taxon>Eukaryota</taxon>
        <taxon>Fungi</taxon>
        <taxon>Fungi incertae sedis</taxon>
        <taxon>Zoopagomycota</taxon>
        <taxon>Kickxellomycotina</taxon>
        <taxon>Kickxellomycetes</taxon>
        <taxon>Kickxellales</taxon>
        <taxon>Kickxellaceae</taxon>
        <taxon>Coemansia</taxon>
    </lineage>
</organism>
<keyword evidence="3" id="KW-1185">Reference proteome</keyword>
<dbReference type="AlphaFoldDB" id="A0A9W8I7G8"/>
<feature type="non-terminal residue" evidence="2">
    <location>
        <position position="161"/>
    </location>
</feature>